<proteinExistence type="inferred from homology"/>
<accession>A0ABW9XFZ8</accession>
<dbReference type="Pfam" id="PF23474">
    <property type="entry name" value="Acb1"/>
    <property type="match status" value="1"/>
</dbReference>
<name>A0ABW9XFZ8_9SPHN</name>
<comment type="catalytic activity">
    <reaction evidence="5">
        <text>3',3'-cGAMP + H2O = G[3'-5']pAp[3'] + H(+)</text>
        <dbReference type="Rhea" id="RHEA:72831"/>
        <dbReference type="ChEBI" id="CHEBI:15377"/>
        <dbReference type="ChEBI" id="CHEBI:15378"/>
        <dbReference type="ChEBI" id="CHEBI:71501"/>
        <dbReference type="ChEBI" id="CHEBI:192497"/>
    </reaction>
    <physiologicalReaction direction="left-to-right" evidence="5">
        <dbReference type="Rhea" id="RHEA:72832"/>
    </physiologicalReaction>
</comment>
<evidence type="ECO:0000259" key="10">
    <source>
        <dbReference type="Pfam" id="PF06381"/>
    </source>
</evidence>
<keyword evidence="1" id="KW-0378">Hydrolase</keyword>
<gene>
    <name evidence="12" type="ORF">GTZ99_12405</name>
</gene>
<evidence type="ECO:0000313" key="13">
    <source>
        <dbReference type="Proteomes" id="UP000753724"/>
    </source>
</evidence>
<evidence type="ECO:0000256" key="6">
    <source>
        <dbReference type="ARBA" id="ARBA00034316"/>
    </source>
</evidence>
<keyword evidence="13" id="KW-1185">Reference proteome</keyword>
<evidence type="ECO:0000256" key="9">
    <source>
        <dbReference type="SAM" id="MobiDB-lite"/>
    </source>
</evidence>
<evidence type="ECO:0000256" key="3">
    <source>
        <dbReference type="ARBA" id="ARBA00034240"/>
    </source>
</evidence>
<dbReference type="InterPro" id="IPR024459">
    <property type="entry name" value="Acb1-like_N"/>
</dbReference>
<evidence type="ECO:0000256" key="4">
    <source>
        <dbReference type="ARBA" id="ARBA00034244"/>
    </source>
</evidence>
<comment type="catalytic activity">
    <reaction evidence="4">
        <text>3',3',3'-cAAG + H2O = A[3'-5']pG[3'-5']pAp[3'] + H(+)</text>
        <dbReference type="Rhea" id="RHEA:72867"/>
        <dbReference type="ChEBI" id="CHEBI:15377"/>
        <dbReference type="ChEBI" id="CHEBI:15378"/>
        <dbReference type="ChEBI" id="CHEBI:143810"/>
        <dbReference type="ChEBI" id="CHEBI:192533"/>
    </reaction>
    <physiologicalReaction direction="left-to-right" evidence="4">
        <dbReference type="Rhea" id="RHEA:72868"/>
    </physiologicalReaction>
</comment>
<evidence type="ECO:0000256" key="7">
    <source>
        <dbReference type="ARBA" id="ARBA00034343"/>
    </source>
</evidence>
<dbReference type="Pfam" id="PF06381">
    <property type="entry name" value="Phage_portal_3"/>
    <property type="match status" value="1"/>
</dbReference>
<feature type="domain" description="Anti-CBASS protein Acb1-like C-terminal" evidence="11">
    <location>
        <begin position="416"/>
        <end position="553"/>
    </location>
</feature>
<evidence type="ECO:0000313" key="12">
    <source>
        <dbReference type="EMBL" id="NBC37352.1"/>
    </source>
</evidence>
<feature type="region of interest" description="Disordered" evidence="9">
    <location>
        <begin position="388"/>
        <end position="413"/>
    </location>
</feature>
<dbReference type="Proteomes" id="UP000753724">
    <property type="component" value="Unassembled WGS sequence"/>
</dbReference>
<comment type="catalytic activity">
    <reaction evidence="8">
        <text>3',3'-cUAMP + H2O = U[3'-5']pAp[3'] + H(+)</text>
        <dbReference type="Rhea" id="RHEA:72835"/>
        <dbReference type="ChEBI" id="CHEBI:15377"/>
        <dbReference type="ChEBI" id="CHEBI:15378"/>
        <dbReference type="ChEBI" id="CHEBI:143809"/>
        <dbReference type="ChEBI" id="CHEBI:192498"/>
    </reaction>
    <physiologicalReaction direction="left-to-right" evidence="8">
        <dbReference type="Rhea" id="RHEA:72836"/>
    </physiologicalReaction>
</comment>
<evidence type="ECO:0000256" key="5">
    <source>
        <dbReference type="ARBA" id="ARBA00034283"/>
    </source>
</evidence>
<comment type="catalytic activity">
    <reaction evidence="2">
        <text>3',3',3'-cAAG + H2O = G[3'-5']pA[3'-5']pAp[3'] + H(+)</text>
        <dbReference type="Rhea" id="RHEA:72863"/>
        <dbReference type="ChEBI" id="CHEBI:15377"/>
        <dbReference type="ChEBI" id="CHEBI:15378"/>
        <dbReference type="ChEBI" id="CHEBI:143810"/>
        <dbReference type="ChEBI" id="CHEBI:192532"/>
    </reaction>
    <physiologicalReaction direction="left-to-right" evidence="2">
        <dbReference type="Rhea" id="RHEA:72864"/>
    </physiologicalReaction>
</comment>
<organism evidence="12 13">
    <name type="scientific">Novosphingobium ovatum</name>
    <dbReference type="NCBI Taxonomy" id="1908523"/>
    <lineage>
        <taxon>Bacteria</taxon>
        <taxon>Pseudomonadati</taxon>
        <taxon>Pseudomonadota</taxon>
        <taxon>Alphaproteobacteria</taxon>
        <taxon>Sphingomonadales</taxon>
        <taxon>Sphingomonadaceae</taxon>
        <taxon>Novosphingobium</taxon>
    </lineage>
</organism>
<evidence type="ECO:0000256" key="2">
    <source>
        <dbReference type="ARBA" id="ARBA00034233"/>
    </source>
</evidence>
<evidence type="ECO:0000256" key="1">
    <source>
        <dbReference type="ARBA" id="ARBA00022801"/>
    </source>
</evidence>
<comment type="caution">
    <text evidence="12">The sequence shown here is derived from an EMBL/GenBank/DDBJ whole genome shotgun (WGS) entry which is preliminary data.</text>
</comment>
<sequence length="557" mass="59719">MRKIITIPALDMIREGRCWEMERDQIEALEAEEKRHGLAQKLLAAEVLRALGGGALVLGLPGLPQDPAPATVSKGGLAFVNVVSRWHLSFTELADDPTKPGFGQPAMWRMNTAKRGQITIHPSRVIPFRADTTAALASSSVAGMADQYWGESTVEQVLDAVRDSDTARASFAALLHKARLTRIGIPGLSELVSTPDGENAMAARLKTMAMAESIYNMAIYDAGGPDMPGEAITDVVYNFAGAKDVLNAYNEFACAISDIPATRLLGRAPEGMNSSGDSQQKDWSKKIRAKQTLELGPCLDNLDRYLVPSALGSVPDKVDYDFAPLEMPDEDKAATRFKTTADALNVVANLHAMPDQAFAQAAQNAIVEGGWMPGLGQALDGIPEAQRFGITSPPAAANPPALGPDGTPLTDAAPRSLYVSRPVLNRADLQRWATEQGLGELQPDLHVTIAASRAPVDWMTISEEWSQADDGSLTIPPGGVRIVEPLGNRTAVLLFTSSRLSWRHEQIREAGASWDFEAYQPHVSLTGAPVDLAGVEPYRGPIKLGPEVFAEFNGGGD</sequence>
<comment type="similarity">
    <text evidence="6">Belongs to the anti-CBASS protein Acb1 family.</text>
</comment>
<comment type="catalytic activity">
    <reaction evidence="3">
        <text>3',3',3'-c-tri-AMP + H2O = A[3'-5']pA[3'-5']pAp[3'] + H(+)</text>
        <dbReference type="Rhea" id="RHEA:72859"/>
        <dbReference type="ChEBI" id="CHEBI:15377"/>
        <dbReference type="ChEBI" id="CHEBI:15378"/>
        <dbReference type="ChEBI" id="CHEBI:192523"/>
        <dbReference type="ChEBI" id="CHEBI:192530"/>
    </reaction>
    <physiologicalReaction direction="left-to-right" evidence="3">
        <dbReference type="Rhea" id="RHEA:72860"/>
    </physiologicalReaction>
</comment>
<dbReference type="InterPro" id="IPR056175">
    <property type="entry name" value="Acb1-like_C"/>
</dbReference>
<reference evidence="13" key="1">
    <citation type="submission" date="2020-01" db="EMBL/GenBank/DDBJ databases">
        <title>Sphingomonas sp. strain CSW-10.</title>
        <authorList>
            <person name="Chen W.-M."/>
        </authorList>
    </citation>
    <scope>NUCLEOTIDE SEQUENCE [LARGE SCALE GENOMIC DNA]</scope>
    <source>
        <strain evidence="13">FSY-8</strain>
    </source>
</reference>
<evidence type="ECO:0000256" key="8">
    <source>
        <dbReference type="ARBA" id="ARBA00048123"/>
    </source>
</evidence>
<protein>
    <recommendedName>
        <fullName evidence="7">Anti-CBASS protein Acb1</fullName>
    </recommendedName>
</protein>
<dbReference type="EMBL" id="JAAAPO010000005">
    <property type="protein sequence ID" value="NBC37352.1"/>
    <property type="molecule type" value="Genomic_DNA"/>
</dbReference>
<feature type="domain" description="Anti-CBASS protein Acb1-like N-terminal" evidence="10">
    <location>
        <begin position="1"/>
        <end position="345"/>
    </location>
</feature>
<evidence type="ECO:0000259" key="11">
    <source>
        <dbReference type="Pfam" id="PF23474"/>
    </source>
</evidence>